<evidence type="ECO:0000256" key="5">
    <source>
        <dbReference type="ARBA" id="ARBA00022786"/>
    </source>
</evidence>
<dbReference type="GO" id="GO:0000045">
    <property type="term" value="P:autophagosome assembly"/>
    <property type="evidence" value="ECO:0007669"/>
    <property type="project" value="TreeGrafter"/>
</dbReference>
<dbReference type="InterPro" id="IPR042522">
    <property type="entry name" value="Atg7_N_1"/>
</dbReference>
<accession>C4QY28</accession>
<dbReference type="Pfam" id="PF16420">
    <property type="entry name" value="ATG7_N"/>
    <property type="match status" value="1"/>
</dbReference>
<comment type="subcellular location">
    <subcellularLocation>
        <location evidence="9">Cytoplasm</location>
    </subcellularLocation>
    <subcellularLocation>
        <location evidence="9">Preautophagosomal structure</location>
    </subcellularLocation>
</comment>
<feature type="active site" description="Glycyl thioester intermediate" evidence="8">
    <location>
        <position position="518"/>
    </location>
</feature>
<evidence type="ECO:0000313" key="12">
    <source>
        <dbReference type="EMBL" id="CAY68151.1"/>
    </source>
</evidence>
<dbReference type="GO" id="GO:0019778">
    <property type="term" value="F:Atg12 activating enzyme activity"/>
    <property type="evidence" value="ECO:0007669"/>
    <property type="project" value="EnsemblFungi"/>
</dbReference>
<evidence type="ECO:0000259" key="11">
    <source>
        <dbReference type="Pfam" id="PF16420"/>
    </source>
</evidence>
<dbReference type="STRING" id="644223.C4QY28"/>
<dbReference type="FunFam" id="3.40.50.720:FF:000243">
    <property type="entry name" value="Ubiquitin-like modifier-activating enzyme ATG7"/>
    <property type="match status" value="1"/>
</dbReference>
<name>C4QY28_KOMPG</name>
<dbReference type="Gene3D" id="3.40.140.70">
    <property type="entry name" value="Ubiquitin-like modifier-activating enzyme ATG7 N-terminal domain"/>
    <property type="match status" value="1"/>
</dbReference>
<dbReference type="GO" id="GO:0019779">
    <property type="term" value="F:Atg8 activating enzyme activity"/>
    <property type="evidence" value="ECO:0007669"/>
    <property type="project" value="EnsemblFungi"/>
</dbReference>
<dbReference type="FunCoup" id="C4QY28">
    <property type="interactions" value="745"/>
</dbReference>
<dbReference type="GO" id="GO:0032258">
    <property type="term" value="P:cytoplasm to vacuole targeting by the Cvt pathway"/>
    <property type="evidence" value="ECO:0007669"/>
    <property type="project" value="EnsemblFungi"/>
</dbReference>
<dbReference type="PANTHER" id="PTHR10953">
    <property type="entry name" value="UBIQUITIN-ACTIVATING ENZYME E1"/>
    <property type="match status" value="1"/>
</dbReference>
<gene>
    <name evidence="12" type="ordered locus">PAS_chr1-4_0310</name>
</gene>
<evidence type="ECO:0000256" key="9">
    <source>
        <dbReference type="RuleBase" id="RU366022"/>
    </source>
</evidence>
<evidence type="ECO:0000256" key="6">
    <source>
        <dbReference type="ARBA" id="ARBA00022927"/>
    </source>
</evidence>
<sequence>MTSMDIPYSQISSFVNSSFFQKLSQLKLNKYRLDDTDKAIVGSVDFKFIGKNQPTSLSVDESSFNDNITYTHAQFPVKGILKNLNTVEDFRKVDKNEFLQSQGLVVHKSIQDRSCLKDLSKLTQFFILSFSDLKGFKFIYWFGFPSLVSRWKVNKLSGLTESQIEPYESKLNEWLNARLPIEQKQAFIIDNLEFKPFEQLSSFSPDDQLSIGFIDTSSILNKCSTQLRNILYMLAYYGFENIKVYNFRFNNTTSFTLDITLAEPLTSEPKTTGWERTAQGKLGPKLADIGALVDPARLADQSVDLNLKLMKWRVMPELDLDIIKNSKVLLLGAGTLGSYVSRVLLGYGVRHITFVDNGKVSFSNPVRQPLFNFTDCLEGGAPKAETAAKALKLIFPLITSQGYNLEVPMAGHPVTDEKRQYEDYQRLVTLIKEHDVVFLLMDSRETRWLPTVLCNVFDKICITAALGFDSYLVMRHGNLFNTEHIEAEENSHRLGCYFCNDIIAPKDSTTDRTLDQMCTVTRPGVALLASSLAAELFVSILQHPLKSHAPASLHDNATVLGCLPQQLRGFLHNFETSKLEANNYEYCSACSIQVLNEYKSRTWDFVKDALNENNYLEDLTGLTKVKQESEIAEKKFQEFENGLEFSDEDSEWIN</sequence>
<dbReference type="GO" id="GO:0005829">
    <property type="term" value="C:cytosol"/>
    <property type="evidence" value="ECO:0007669"/>
    <property type="project" value="EnsemblFungi"/>
</dbReference>
<dbReference type="InterPro" id="IPR035985">
    <property type="entry name" value="Ubiquitin-activating_enz"/>
</dbReference>
<keyword evidence="5 9" id="KW-0833">Ubl conjugation pathway</keyword>
<dbReference type="Pfam" id="PF00899">
    <property type="entry name" value="ThiF"/>
    <property type="match status" value="1"/>
</dbReference>
<dbReference type="SMR" id="C4QY28"/>
<evidence type="ECO:0000313" key="13">
    <source>
        <dbReference type="Proteomes" id="UP000000314"/>
    </source>
</evidence>
<dbReference type="HOGENOM" id="CLU_012998_2_1_1"/>
<keyword evidence="6 9" id="KW-0653">Protein transport</keyword>
<dbReference type="Gene3D" id="3.40.50.720">
    <property type="entry name" value="NAD(P)-binding Rossmann-like Domain"/>
    <property type="match status" value="1"/>
</dbReference>
<dbReference type="InterPro" id="IPR042523">
    <property type="entry name" value="Atg7_N_2"/>
</dbReference>
<keyword evidence="3 9" id="KW-0813">Transport</keyword>
<dbReference type="GO" id="GO:0042802">
    <property type="term" value="F:identical protein binding"/>
    <property type="evidence" value="ECO:0007669"/>
    <property type="project" value="EnsemblFungi"/>
</dbReference>
<dbReference type="RefSeq" id="XP_002490432.1">
    <property type="nucleotide sequence ID" value="XM_002490387.1"/>
</dbReference>
<evidence type="ECO:0000256" key="8">
    <source>
        <dbReference type="PIRSR" id="PIRSR606285-1"/>
    </source>
</evidence>
<keyword evidence="13" id="KW-1185">Reference proteome</keyword>
<dbReference type="NCBIfam" id="TIGR01381">
    <property type="entry name" value="E1_like_apg7"/>
    <property type="match status" value="1"/>
</dbReference>
<keyword evidence="7 9" id="KW-0072">Autophagy</keyword>
<comment type="subunit">
    <text evidence="9">Homodimer.</text>
</comment>
<evidence type="ECO:0000256" key="3">
    <source>
        <dbReference type="ARBA" id="ARBA00022448"/>
    </source>
</evidence>
<dbReference type="GO" id="GO:0097632">
    <property type="term" value="C:extrinsic component of phagophore assembly site membrane"/>
    <property type="evidence" value="ECO:0007669"/>
    <property type="project" value="EnsemblFungi"/>
</dbReference>
<dbReference type="GO" id="GO:0000422">
    <property type="term" value="P:autophagy of mitochondrion"/>
    <property type="evidence" value="ECO:0007669"/>
    <property type="project" value="EnsemblFungi"/>
</dbReference>
<reference evidence="12 13" key="1">
    <citation type="journal article" date="2009" name="Nat. Biotechnol.">
        <title>Genome sequence of the recombinant protein production host Pichia pastoris.</title>
        <authorList>
            <person name="De Schutter K."/>
            <person name="Lin Y.C."/>
            <person name="Tiels P."/>
            <person name="Van Hecke A."/>
            <person name="Glinka S."/>
            <person name="Weber-Lehmann J."/>
            <person name="Rouze P."/>
            <person name="Van de Peer Y."/>
            <person name="Callewaert N."/>
        </authorList>
    </citation>
    <scope>NUCLEOTIDE SEQUENCE [LARGE SCALE GENOMIC DNA]</scope>
    <source>
        <strain evidence="13">GS115 / ATCC 20864</strain>
    </source>
</reference>
<dbReference type="GeneID" id="8197760"/>
<dbReference type="PANTHER" id="PTHR10953:SF3">
    <property type="entry name" value="UBIQUITIN-LIKE MODIFIER-ACTIVATING ENZYME ATG7"/>
    <property type="match status" value="1"/>
</dbReference>
<dbReference type="KEGG" id="ppa:PAS_chr1-4_0310"/>
<comment type="similarity">
    <text evidence="1 9">Belongs to the ATG7 family.</text>
</comment>
<evidence type="ECO:0000256" key="1">
    <source>
        <dbReference type="ARBA" id="ARBA00010931"/>
    </source>
</evidence>
<dbReference type="GO" id="GO:0034727">
    <property type="term" value="P:piecemeal microautophagy of the nucleus"/>
    <property type="evidence" value="ECO:0007669"/>
    <property type="project" value="EnsemblFungi"/>
</dbReference>
<organism evidence="12 13">
    <name type="scientific">Komagataella phaffii (strain GS115 / ATCC 20864)</name>
    <name type="common">Yeast</name>
    <name type="synonym">Pichia pastoris</name>
    <dbReference type="NCBI Taxonomy" id="644223"/>
    <lineage>
        <taxon>Eukaryota</taxon>
        <taxon>Fungi</taxon>
        <taxon>Dikarya</taxon>
        <taxon>Ascomycota</taxon>
        <taxon>Saccharomycotina</taxon>
        <taxon>Pichiomycetes</taxon>
        <taxon>Pichiales</taxon>
        <taxon>Pichiaceae</taxon>
        <taxon>Komagataella</taxon>
    </lineage>
</organism>
<dbReference type="InterPro" id="IPR045886">
    <property type="entry name" value="ThiF/MoeB/HesA"/>
</dbReference>
<feature type="domain" description="Ubiquitin-like modifier-activating enzyme Atg7 N-terminal" evidence="11">
    <location>
        <begin position="8"/>
        <end position="291"/>
    </location>
</feature>
<dbReference type="eggNOG" id="KOG2337">
    <property type="taxonomic scope" value="Eukaryota"/>
</dbReference>
<dbReference type="OMA" id="RQIWDAI"/>
<dbReference type="GO" id="GO:0032446">
    <property type="term" value="P:protein modification by small protein conjugation"/>
    <property type="evidence" value="ECO:0007669"/>
    <property type="project" value="EnsemblFungi"/>
</dbReference>
<evidence type="ECO:0000259" key="10">
    <source>
        <dbReference type="Pfam" id="PF00899"/>
    </source>
</evidence>
<dbReference type="InterPro" id="IPR006285">
    <property type="entry name" value="Atg7"/>
</dbReference>
<dbReference type="OrthoDB" id="338614at2759"/>
<dbReference type="InterPro" id="IPR000594">
    <property type="entry name" value="ThiF_NAD_FAD-bd"/>
</dbReference>
<comment type="function">
    <text evidence="9">E1-like activating enzyme involved in the 2 ubiquitin-like systems required for cytoplasm to vacuole transport (Cvt) and autophagy. Activates ATG12 for its conjugation with ATG5 and ATG8 for its conjugation with phosphatidylethanolamine. Both systems are needed for the ATG8 association to Cvt vesicles and autophagosomes membranes. Autophagy is essential for maintenance of amino acid levels and protein synthesis under nitrogen starvation. Required for selective autophagic degradation of the nucleus (nucleophagy) as well as for mitophagy which contributes to regulate mitochondrial quantity and quality by eliminating the mitochondria to a basal level to fulfill cellular energy requirements and preventing excess ROS production.</text>
</comment>
<dbReference type="AlphaFoldDB" id="C4QY28"/>
<dbReference type="SUPFAM" id="SSF69572">
    <property type="entry name" value="Activating enzymes of the ubiquitin-like proteins"/>
    <property type="match status" value="1"/>
</dbReference>
<dbReference type="InterPro" id="IPR032197">
    <property type="entry name" value="Atg7_N"/>
</dbReference>
<proteinExistence type="inferred from homology"/>
<feature type="domain" description="THIF-type NAD/FAD binding fold" evidence="10">
    <location>
        <begin position="309"/>
        <end position="547"/>
    </location>
</feature>
<evidence type="ECO:0000256" key="7">
    <source>
        <dbReference type="ARBA" id="ARBA00023006"/>
    </source>
</evidence>
<dbReference type="Gene3D" id="3.40.140.100">
    <property type="entry name" value="Ubiquitin-like modifier-activating enzyme ATG7 C-terminal domain"/>
    <property type="match status" value="1"/>
</dbReference>
<evidence type="ECO:0000256" key="4">
    <source>
        <dbReference type="ARBA" id="ARBA00022490"/>
    </source>
</evidence>
<evidence type="ECO:0000256" key="2">
    <source>
        <dbReference type="ARBA" id="ARBA00017647"/>
    </source>
</evidence>
<dbReference type="Proteomes" id="UP000000314">
    <property type="component" value="Chromosome 1"/>
</dbReference>
<dbReference type="GO" id="GO:0006995">
    <property type="term" value="P:cellular response to nitrogen starvation"/>
    <property type="evidence" value="ECO:0007669"/>
    <property type="project" value="TreeGrafter"/>
</dbReference>
<keyword evidence="4 9" id="KW-0963">Cytoplasm</keyword>
<dbReference type="InParanoid" id="C4QY28"/>
<dbReference type="CDD" id="cd01486">
    <property type="entry name" value="Apg7"/>
    <property type="match status" value="1"/>
</dbReference>
<dbReference type="EMBL" id="FN392319">
    <property type="protein sequence ID" value="CAY68151.1"/>
    <property type="molecule type" value="Genomic_DNA"/>
</dbReference>
<protein>
    <recommendedName>
        <fullName evidence="2 9">Ubiquitin-like modifier-activating enzyme ATG7</fullName>
    </recommendedName>
    <alternativeName>
        <fullName evidence="9">Autophagy-related protein 7</fullName>
    </alternativeName>
</protein>